<dbReference type="InterPro" id="IPR029401">
    <property type="entry name" value="Nudix_N"/>
</dbReference>
<dbReference type="InterPro" id="IPR000086">
    <property type="entry name" value="NUDIX_hydrolase_dom"/>
</dbReference>
<protein>
    <submittedName>
        <fullName evidence="2">ADP-ribose pyrophosphatase</fullName>
    </submittedName>
</protein>
<dbReference type="Pfam" id="PF00293">
    <property type="entry name" value="NUDIX"/>
    <property type="match status" value="1"/>
</dbReference>
<dbReference type="PATRIC" id="fig|330734.3.peg.1380"/>
<dbReference type="Gene3D" id="3.90.79.10">
    <property type="entry name" value="Nucleoside Triphosphate Pyrophosphohydrolase"/>
    <property type="match status" value="1"/>
</dbReference>
<dbReference type="SUPFAM" id="SSF55811">
    <property type="entry name" value="Nudix"/>
    <property type="match status" value="1"/>
</dbReference>
<feature type="domain" description="Nudix hydrolase" evidence="1">
    <location>
        <begin position="36"/>
        <end position="159"/>
    </location>
</feature>
<evidence type="ECO:0000313" key="2">
    <source>
        <dbReference type="EMBL" id="AKO52121.1"/>
    </source>
</evidence>
<dbReference type="InterPro" id="IPR015797">
    <property type="entry name" value="NUDIX_hydrolase-like_dom_sf"/>
</dbReference>
<dbReference type="Pfam" id="PF14803">
    <property type="entry name" value="Zn_ribbon_Nudix"/>
    <property type="match status" value="1"/>
</dbReference>
<dbReference type="GO" id="GO:0003824">
    <property type="term" value="F:catalytic activity"/>
    <property type="evidence" value="ECO:0007669"/>
    <property type="project" value="UniProtKB-ARBA"/>
</dbReference>
<dbReference type="PANTHER" id="PTHR43222:SF2">
    <property type="entry name" value="NUDIX HYDROLASE 23, CHLOROPLASTIC"/>
    <property type="match status" value="1"/>
</dbReference>
<dbReference type="RefSeq" id="WP_048384817.1">
    <property type="nucleotide sequence ID" value="NZ_CP011494.1"/>
</dbReference>
<sequence length="184" mass="21350">MKYCSDCGEQVEQRIPEGDNRHRYVCTHCNTIHYQNPRIIAGTVPVWDNRILLCRRAIEPRYGYWTLPAGFMENQETTVEAAVRETREEALAEVNIEGLYVVLDVPHIDQVHIFYRATLIDGKYGAGEESLETQLFELSDIPWDELSFPTVRKTLELLINDMKKQTFEVHVDSIRHPMAKSRKA</sequence>
<dbReference type="CDD" id="cd04511">
    <property type="entry name" value="NUDIX_Hydrolase"/>
    <property type="match status" value="1"/>
</dbReference>
<proteinExistence type="predicted"/>
<dbReference type="PROSITE" id="PS51462">
    <property type="entry name" value="NUDIX"/>
    <property type="match status" value="1"/>
</dbReference>
<gene>
    <name evidence="2" type="ORF">ABA45_06525</name>
</gene>
<evidence type="ECO:0000313" key="3">
    <source>
        <dbReference type="Proteomes" id="UP000036406"/>
    </source>
</evidence>
<keyword evidence="3" id="KW-1185">Reference proteome</keyword>
<accession>A0A0H4HZJ3</accession>
<organism evidence="2 3">
    <name type="scientific">Marinobacter psychrophilus</name>
    <dbReference type="NCBI Taxonomy" id="330734"/>
    <lineage>
        <taxon>Bacteria</taxon>
        <taxon>Pseudomonadati</taxon>
        <taxon>Pseudomonadota</taxon>
        <taxon>Gammaproteobacteria</taxon>
        <taxon>Pseudomonadales</taxon>
        <taxon>Marinobacteraceae</taxon>
        <taxon>Marinobacter</taxon>
    </lineage>
</organism>
<dbReference type="KEGG" id="mpq:ABA45_06525"/>
<dbReference type="AlphaFoldDB" id="A0A0H4HZJ3"/>
<dbReference type="EMBL" id="CP011494">
    <property type="protein sequence ID" value="AKO52121.1"/>
    <property type="molecule type" value="Genomic_DNA"/>
</dbReference>
<dbReference type="Gene3D" id="2.20.70.10">
    <property type="match status" value="1"/>
</dbReference>
<reference evidence="2 3" key="1">
    <citation type="submission" date="2015-05" db="EMBL/GenBank/DDBJ databases">
        <title>Complete genome of Marinobacter psychrophilus strain 20041T isolated from sea-ice of the Canadian Basin.</title>
        <authorList>
            <person name="Song L."/>
            <person name="Ren L."/>
            <person name="Yu Y."/>
            <person name="Wang X."/>
        </authorList>
    </citation>
    <scope>NUCLEOTIDE SEQUENCE [LARGE SCALE GENOMIC DNA]</scope>
    <source>
        <strain evidence="2 3">20041</strain>
    </source>
</reference>
<name>A0A0H4HZJ3_9GAMM</name>
<dbReference type="PANTHER" id="PTHR43222">
    <property type="entry name" value="NUDIX HYDROLASE 23"/>
    <property type="match status" value="1"/>
</dbReference>
<evidence type="ECO:0000259" key="1">
    <source>
        <dbReference type="PROSITE" id="PS51462"/>
    </source>
</evidence>
<dbReference type="STRING" id="330734.ABA45_06525"/>
<dbReference type="Proteomes" id="UP000036406">
    <property type="component" value="Chromosome"/>
</dbReference>